<name>A0ABD2PVG1_9PLAT</name>
<accession>A0ABD2PVG1</accession>
<protein>
    <submittedName>
        <fullName evidence="1">Uncharacterized protein</fullName>
    </submittedName>
</protein>
<sequence length="163" mass="18339">MWLINDTATGALSCTSPQTQNLLQLIGEWLFEASISGVSQDLDDTVVNDRAKLVPAHEFQVGRAEAIGALCRLFIYSRGPLNIRHIPIFYMSLYYCFQPTSKSFSEYAMAVALYNCRDLLRINLVGVSVLLPSILSACEYMLTPYNKRMVIPQYLTCNLLRCA</sequence>
<reference evidence="1 2" key="1">
    <citation type="submission" date="2024-11" db="EMBL/GenBank/DDBJ databases">
        <title>Adaptive evolution of stress response genes in parasites aligns with host niche diversity.</title>
        <authorList>
            <person name="Hahn C."/>
            <person name="Resl P."/>
        </authorList>
    </citation>
    <scope>NUCLEOTIDE SEQUENCE [LARGE SCALE GENOMIC DNA]</scope>
    <source>
        <strain evidence="1">EGGRZ-B1_66</strain>
        <tissue evidence="1">Body</tissue>
    </source>
</reference>
<dbReference type="InterPro" id="IPR039930">
    <property type="entry name" value="RALGAPB"/>
</dbReference>
<organism evidence="1 2">
    <name type="scientific">Cichlidogyrus casuarinus</name>
    <dbReference type="NCBI Taxonomy" id="1844966"/>
    <lineage>
        <taxon>Eukaryota</taxon>
        <taxon>Metazoa</taxon>
        <taxon>Spiralia</taxon>
        <taxon>Lophotrochozoa</taxon>
        <taxon>Platyhelminthes</taxon>
        <taxon>Monogenea</taxon>
        <taxon>Monopisthocotylea</taxon>
        <taxon>Dactylogyridea</taxon>
        <taxon>Ancyrocephalidae</taxon>
        <taxon>Cichlidogyrus</taxon>
    </lineage>
</organism>
<keyword evidence="2" id="KW-1185">Reference proteome</keyword>
<dbReference type="PANTHER" id="PTHR21344:SF1">
    <property type="entry name" value="RAL GTPASE-ACTIVATING PROTEIN SUBUNIT BETA"/>
    <property type="match status" value="1"/>
</dbReference>
<gene>
    <name evidence="1" type="ORF">Ciccas_010071</name>
</gene>
<dbReference type="AlphaFoldDB" id="A0ABD2PVG1"/>
<dbReference type="Proteomes" id="UP001626550">
    <property type="component" value="Unassembled WGS sequence"/>
</dbReference>
<dbReference type="EMBL" id="JBJKFK010002283">
    <property type="protein sequence ID" value="KAL3311344.1"/>
    <property type="molecule type" value="Genomic_DNA"/>
</dbReference>
<proteinExistence type="predicted"/>
<evidence type="ECO:0000313" key="2">
    <source>
        <dbReference type="Proteomes" id="UP001626550"/>
    </source>
</evidence>
<dbReference type="PANTHER" id="PTHR21344">
    <property type="entry name" value="RAL GTPASE-ACTIVATING PROTEIN SUBUNIT BETA"/>
    <property type="match status" value="1"/>
</dbReference>
<feature type="non-terminal residue" evidence="1">
    <location>
        <position position="163"/>
    </location>
</feature>
<evidence type="ECO:0000313" key="1">
    <source>
        <dbReference type="EMBL" id="KAL3311344.1"/>
    </source>
</evidence>
<comment type="caution">
    <text evidence="1">The sequence shown here is derived from an EMBL/GenBank/DDBJ whole genome shotgun (WGS) entry which is preliminary data.</text>
</comment>